<dbReference type="NCBIfam" id="TIGR02173">
    <property type="entry name" value="cyt_kin_arch"/>
    <property type="match status" value="1"/>
</dbReference>
<dbReference type="HAMAP" id="MF_00239">
    <property type="entry name" value="Cytidyl_kinase_type2"/>
    <property type="match status" value="1"/>
</dbReference>
<reference evidence="7 8" key="1">
    <citation type="submission" date="2014-07" db="EMBL/GenBank/DDBJ databases">
        <title>Methanogenic archaea and the global carbon cycle.</title>
        <authorList>
            <person name="Henriksen J.R."/>
            <person name="Luke J."/>
            <person name="Reinhart S."/>
            <person name="Benedict M.N."/>
            <person name="Youngblut N.D."/>
            <person name="Metcalf M.E."/>
            <person name="Whitaker R.J."/>
            <person name="Metcalf W.W."/>
        </authorList>
    </citation>
    <scope>NUCLEOTIDE SEQUENCE [LARGE SCALE GENOMIC DNA]</scope>
    <source>
        <strain evidence="7 8">CHTI-55</strain>
    </source>
</reference>
<dbReference type="AlphaFoldDB" id="A0A0E3KS22"/>
<keyword evidence="3 6" id="KW-0547">Nucleotide-binding</keyword>
<keyword evidence="5 6" id="KW-0067">ATP-binding</keyword>
<keyword evidence="4 6" id="KW-0418">Kinase</keyword>
<dbReference type="GeneID" id="41603535"/>
<dbReference type="RefSeq" id="WP_048166997.1">
    <property type="nucleotide sequence ID" value="NZ_CP009502.1"/>
</dbReference>
<dbReference type="EMBL" id="CP009502">
    <property type="protein sequence ID" value="AKB16483.1"/>
    <property type="molecule type" value="Genomic_DNA"/>
</dbReference>
<name>A0A0E3KS22_METTE</name>
<evidence type="ECO:0000256" key="3">
    <source>
        <dbReference type="ARBA" id="ARBA00022741"/>
    </source>
</evidence>
<dbReference type="PATRIC" id="fig|1434121.4.peg.2629"/>
<dbReference type="GO" id="GO:0005737">
    <property type="term" value="C:cytoplasm"/>
    <property type="evidence" value="ECO:0007669"/>
    <property type="project" value="UniProtKB-SubCell"/>
</dbReference>
<organism evidence="7 8">
    <name type="scientific">Methanosarcina thermophila CHTI-55</name>
    <dbReference type="NCBI Taxonomy" id="1434121"/>
    <lineage>
        <taxon>Archaea</taxon>
        <taxon>Methanobacteriati</taxon>
        <taxon>Methanobacteriota</taxon>
        <taxon>Stenosarchaea group</taxon>
        <taxon>Methanomicrobia</taxon>
        <taxon>Methanosarcinales</taxon>
        <taxon>Methanosarcinaceae</taxon>
        <taxon>Methanosarcina</taxon>
    </lineage>
</organism>
<evidence type="ECO:0000256" key="6">
    <source>
        <dbReference type="HAMAP-Rule" id="MF_00239"/>
    </source>
</evidence>
<dbReference type="HOGENOM" id="CLU_079959_1_0_2"/>
<evidence type="ECO:0000256" key="4">
    <source>
        <dbReference type="ARBA" id="ARBA00022777"/>
    </source>
</evidence>
<evidence type="ECO:0000313" key="7">
    <source>
        <dbReference type="EMBL" id="AKB16483.1"/>
    </source>
</evidence>
<keyword evidence="1 6" id="KW-0963">Cytoplasm</keyword>
<evidence type="ECO:0000256" key="1">
    <source>
        <dbReference type="ARBA" id="ARBA00022490"/>
    </source>
</evidence>
<comment type="catalytic activity">
    <reaction evidence="6">
        <text>CMP + ATP = CDP + ADP</text>
        <dbReference type="Rhea" id="RHEA:11600"/>
        <dbReference type="ChEBI" id="CHEBI:30616"/>
        <dbReference type="ChEBI" id="CHEBI:58069"/>
        <dbReference type="ChEBI" id="CHEBI:60377"/>
        <dbReference type="ChEBI" id="CHEBI:456216"/>
        <dbReference type="EC" id="2.7.4.25"/>
    </reaction>
</comment>
<dbReference type="KEGG" id="mthe:MSTHC_2165"/>
<dbReference type="SUPFAM" id="SSF52540">
    <property type="entry name" value="P-loop containing nucleoside triphosphate hydrolases"/>
    <property type="match status" value="1"/>
</dbReference>
<dbReference type="InterPro" id="IPR027417">
    <property type="entry name" value="P-loop_NTPase"/>
</dbReference>
<evidence type="ECO:0000256" key="5">
    <source>
        <dbReference type="ARBA" id="ARBA00022840"/>
    </source>
</evidence>
<comment type="similarity">
    <text evidence="6">Belongs to the cytidylate kinase family. Type 2 subfamily.</text>
</comment>
<sequence>MRITVSGLPGSGTTTISRLLAEYYELELISSGEVFRKIAKEKGISLAEFGAMAEKDPSIDLAIDKNQRAVIHSQENLILESRLAGHMAKDVPNVLKIWIKAPLHVRVKRILKREKASSFDEELKKTVEREKSEALRYMNYYNIDISDLSIYDIIIDSEKWNQYQIFDILRTAIDSLMGPE</sequence>
<protein>
    <recommendedName>
        <fullName evidence="6">Cytidylate kinase</fullName>
        <shortName evidence="6">CK</shortName>
        <ecNumber evidence="6">2.7.4.25</ecNumber>
    </recommendedName>
    <alternativeName>
        <fullName evidence="6">Cytidine monophosphate kinase</fullName>
        <shortName evidence="6">CMP kinase</shortName>
    </alternativeName>
</protein>
<gene>
    <name evidence="6" type="primary">cmk</name>
    <name evidence="7" type="ORF">MSTHC_2165</name>
</gene>
<keyword evidence="2 6" id="KW-0808">Transferase</keyword>
<dbReference type="GO" id="GO:0036431">
    <property type="term" value="F:dCMP kinase activity"/>
    <property type="evidence" value="ECO:0007669"/>
    <property type="project" value="RHEA"/>
</dbReference>
<dbReference type="Pfam" id="PF13189">
    <property type="entry name" value="Cytidylate_kin2"/>
    <property type="match status" value="1"/>
</dbReference>
<dbReference type="InterPro" id="IPR011892">
    <property type="entry name" value="Cyt_kin_arch"/>
</dbReference>
<accession>A0A0E3KS22</accession>
<dbReference type="GO" id="GO:0036430">
    <property type="term" value="F:CMP kinase activity"/>
    <property type="evidence" value="ECO:0007669"/>
    <property type="project" value="RHEA"/>
</dbReference>
<dbReference type="Proteomes" id="UP000056925">
    <property type="component" value="Chromosome"/>
</dbReference>
<comment type="subcellular location">
    <subcellularLocation>
        <location evidence="6">Cytoplasm</location>
    </subcellularLocation>
</comment>
<dbReference type="Gene3D" id="3.40.50.300">
    <property type="entry name" value="P-loop containing nucleotide triphosphate hydrolases"/>
    <property type="match status" value="1"/>
</dbReference>
<comment type="catalytic activity">
    <reaction evidence="6">
        <text>dCMP + ATP = dCDP + ADP</text>
        <dbReference type="Rhea" id="RHEA:25094"/>
        <dbReference type="ChEBI" id="CHEBI:30616"/>
        <dbReference type="ChEBI" id="CHEBI:57566"/>
        <dbReference type="ChEBI" id="CHEBI:58593"/>
        <dbReference type="ChEBI" id="CHEBI:456216"/>
        <dbReference type="EC" id="2.7.4.25"/>
    </reaction>
</comment>
<feature type="binding site" evidence="6">
    <location>
        <begin position="7"/>
        <end position="15"/>
    </location>
    <ligand>
        <name>ATP</name>
        <dbReference type="ChEBI" id="CHEBI:30616"/>
    </ligand>
</feature>
<proteinExistence type="inferred from homology"/>
<dbReference type="EC" id="2.7.4.25" evidence="6"/>
<evidence type="ECO:0000313" key="8">
    <source>
        <dbReference type="Proteomes" id="UP000056925"/>
    </source>
</evidence>
<dbReference type="GO" id="GO:0005524">
    <property type="term" value="F:ATP binding"/>
    <property type="evidence" value="ECO:0007669"/>
    <property type="project" value="UniProtKB-UniRule"/>
</dbReference>
<dbReference type="GO" id="GO:0006220">
    <property type="term" value="P:pyrimidine nucleotide metabolic process"/>
    <property type="evidence" value="ECO:0007669"/>
    <property type="project" value="UniProtKB-UniRule"/>
</dbReference>
<evidence type="ECO:0000256" key="2">
    <source>
        <dbReference type="ARBA" id="ARBA00022679"/>
    </source>
</evidence>